<keyword evidence="2" id="KW-0808">Transferase</keyword>
<dbReference type="AlphaFoldDB" id="A0A6D2KNP9"/>
<dbReference type="GO" id="GO:0009705">
    <property type="term" value="C:plant-type vacuole membrane"/>
    <property type="evidence" value="ECO:0007669"/>
    <property type="project" value="UniProtKB-ARBA"/>
</dbReference>
<dbReference type="InterPro" id="IPR050187">
    <property type="entry name" value="Lipid_Phosphate_FormReg"/>
</dbReference>
<dbReference type="Pfam" id="PF00781">
    <property type="entry name" value="DAGK_cat"/>
    <property type="match status" value="1"/>
</dbReference>
<dbReference type="PANTHER" id="PTHR12358">
    <property type="entry name" value="SPHINGOSINE KINASE"/>
    <property type="match status" value="1"/>
</dbReference>
<comment type="caution">
    <text evidence="9">The sequence shown here is derived from an EMBL/GenBank/DDBJ whole genome shotgun (WGS) entry which is preliminary data.</text>
</comment>
<evidence type="ECO:0000313" key="9">
    <source>
        <dbReference type="EMBL" id="CAA7054667.1"/>
    </source>
</evidence>
<keyword evidence="5" id="KW-0067">ATP-binding</keyword>
<comment type="subcellular location">
    <subcellularLocation>
        <location evidence="1">Vacuole membrane</location>
        <topology evidence="1">Peripheral membrane protein</topology>
    </subcellularLocation>
</comment>
<accession>A0A6D2KNP9</accession>
<dbReference type="InterPro" id="IPR016064">
    <property type="entry name" value="NAD/diacylglycerol_kinase_sf"/>
</dbReference>
<evidence type="ECO:0000313" key="10">
    <source>
        <dbReference type="Proteomes" id="UP000467841"/>
    </source>
</evidence>
<dbReference type="Pfam" id="PF19279">
    <property type="entry name" value="YegS_C"/>
    <property type="match status" value="1"/>
</dbReference>
<dbReference type="GO" id="GO:0008481">
    <property type="term" value="F:sphingosine kinase activity"/>
    <property type="evidence" value="ECO:0007669"/>
    <property type="project" value="UniProtKB-EC"/>
</dbReference>
<evidence type="ECO:0000256" key="2">
    <source>
        <dbReference type="ARBA" id="ARBA00022679"/>
    </source>
</evidence>
<dbReference type="GO" id="GO:0071215">
    <property type="term" value="P:cellular response to abscisic acid stimulus"/>
    <property type="evidence" value="ECO:0007669"/>
    <property type="project" value="UniProtKB-ARBA"/>
</dbReference>
<gene>
    <name evidence="9" type="ORF">MERR_LOCUS41903</name>
</gene>
<dbReference type="GO" id="GO:0005524">
    <property type="term" value="F:ATP binding"/>
    <property type="evidence" value="ECO:0007669"/>
    <property type="project" value="UniProtKB-KW"/>
</dbReference>
<evidence type="ECO:0000259" key="8">
    <source>
        <dbReference type="PROSITE" id="PS50146"/>
    </source>
</evidence>
<dbReference type="FunFam" id="3.40.50.10330:FF:000005">
    <property type="entry name" value="Sphingosine kinase 2"/>
    <property type="match status" value="1"/>
</dbReference>
<evidence type="ECO:0000256" key="6">
    <source>
        <dbReference type="ARBA" id="ARBA00023136"/>
    </source>
</evidence>
<name>A0A6D2KNP9_9BRAS</name>
<dbReference type="InterPro" id="IPR045540">
    <property type="entry name" value="YegS/DAGK_C"/>
</dbReference>
<keyword evidence="6" id="KW-0472">Membrane</keyword>
<dbReference type="Gene3D" id="2.60.200.40">
    <property type="match status" value="1"/>
</dbReference>
<proteinExistence type="predicted"/>
<evidence type="ECO:0000256" key="1">
    <source>
        <dbReference type="ARBA" id="ARBA00004148"/>
    </source>
</evidence>
<evidence type="ECO:0000256" key="7">
    <source>
        <dbReference type="ARBA" id="ARBA00044037"/>
    </source>
</evidence>
<keyword evidence="10" id="KW-1185">Reference proteome</keyword>
<feature type="domain" description="DAGKc" evidence="8">
    <location>
        <begin position="117"/>
        <end position="259"/>
    </location>
</feature>
<dbReference type="PANTHER" id="PTHR12358:SF31">
    <property type="entry name" value="ACYLGLYCEROL KINASE, MITOCHONDRIAL"/>
    <property type="match status" value="1"/>
</dbReference>
<dbReference type="SUPFAM" id="SSF111331">
    <property type="entry name" value="NAD kinase/diacylglycerol kinase-like"/>
    <property type="match status" value="1"/>
</dbReference>
<dbReference type="Gene3D" id="3.40.50.10330">
    <property type="entry name" value="Probable inorganic polyphosphate/atp-NAD kinase, domain 1"/>
    <property type="match status" value="1"/>
</dbReference>
<dbReference type="GO" id="GO:0046512">
    <property type="term" value="P:sphingosine biosynthetic process"/>
    <property type="evidence" value="ECO:0007669"/>
    <property type="project" value="TreeGrafter"/>
</dbReference>
<organism evidence="9 10">
    <name type="scientific">Microthlaspi erraticum</name>
    <dbReference type="NCBI Taxonomy" id="1685480"/>
    <lineage>
        <taxon>Eukaryota</taxon>
        <taxon>Viridiplantae</taxon>
        <taxon>Streptophyta</taxon>
        <taxon>Embryophyta</taxon>
        <taxon>Tracheophyta</taxon>
        <taxon>Spermatophyta</taxon>
        <taxon>Magnoliopsida</taxon>
        <taxon>eudicotyledons</taxon>
        <taxon>Gunneridae</taxon>
        <taxon>Pentapetalae</taxon>
        <taxon>rosids</taxon>
        <taxon>malvids</taxon>
        <taxon>Brassicales</taxon>
        <taxon>Brassicaceae</taxon>
        <taxon>Coluteocarpeae</taxon>
        <taxon>Microthlaspi</taxon>
    </lineage>
</organism>
<dbReference type="Proteomes" id="UP000467841">
    <property type="component" value="Unassembled WGS sequence"/>
</dbReference>
<dbReference type="InterPro" id="IPR017438">
    <property type="entry name" value="ATP-NAD_kinase_N"/>
</dbReference>
<dbReference type="PROSITE" id="PS50146">
    <property type="entry name" value="DAGK"/>
    <property type="match status" value="1"/>
</dbReference>
<keyword evidence="4" id="KW-0418">Kinase</keyword>
<sequence length="488" mass="54458">MEVYVMDHDQQSSPAVIITDLVFVDDVYAVVTLTADGELRSVGQERRQLTMKKDVIGFVVEGKQIRVKAVVERGGGGICCGESDGDFTRKDFVFEPLYEDAKNRWCYSLRRYLDSLGRPKRLLVFVNPFGGKKSANKIFVKEVKPLLEDADIQLDVQETKYQLHAKEIVRSMDVSKYDGIVCVSGDGVLVEVVNGLLEREDWRNALKLPIGMVPAGTGNGMIKSLLDSVGLRCCASSATISIIRGHKRSVDVATISQGTTKFFSVLMLAWGLVADIDIESEKFRWMGSARIDFYALQRILCLRQYNGRILFIPAPGFESYGQLVSNSLYKEPPPISDKELGYQGPDAKFEDLEWREIKGPFVSVWLHNVPWGAENTLAAPDAKFSDGFLDLVVLKTCPKLVLLSLLRQLSDGTHVHSPYVSYLKVKAFVLEPGARVDEPDKEGIIDSDGEVLARGRKTYKCDQKALMSYDKLQITVDQGLATLFSPEY</sequence>
<keyword evidence="3" id="KW-0547">Nucleotide-binding</keyword>
<dbReference type="InterPro" id="IPR001206">
    <property type="entry name" value="Diacylglycerol_kinase_cat_dom"/>
</dbReference>
<dbReference type="OrthoDB" id="3853857at2759"/>
<evidence type="ECO:0000256" key="3">
    <source>
        <dbReference type="ARBA" id="ARBA00022741"/>
    </source>
</evidence>
<evidence type="ECO:0000256" key="5">
    <source>
        <dbReference type="ARBA" id="ARBA00022840"/>
    </source>
</evidence>
<dbReference type="SMART" id="SM00046">
    <property type="entry name" value="DAGKc"/>
    <property type="match status" value="1"/>
</dbReference>
<dbReference type="EMBL" id="CACVBM020001584">
    <property type="protein sequence ID" value="CAA7054667.1"/>
    <property type="molecule type" value="Genomic_DNA"/>
</dbReference>
<evidence type="ECO:0000256" key="4">
    <source>
        <dbReference type="ARBA" id="ARBA00022777"/>
    </source>
</evidence>
<dbReference type="EC" id="2.7.1.91" evidence="7"/>
<reference evidence="9" key="1">
    <citation type="submission" date="2020-01" db="EMBL/GenBank/DDBJ databases">
        <authorList>
            <person name="Mishra B."/>
        </authorList>
    </citation>
    <scope>NUCLEOTIDE SEQUENCE [LARGE SCALE GENOMIC DNA]</scope>
</reference>
<protein>
    <recommendedName>
        <fullName evidence="7">sphingosine kinase</fullName>
        <ecNumber evidence="7">2.7.1.91</ecNumber>
    </recommendedName>
</protein>